<dbReference type="GO" id="GO:0005524">
    <property type="term" value="F:ATP binding"/>
    <property type="evidence" value="ECO:0007669"/>
    <property type="project" value="InterPro"/>
</dbReference>
<dbReference type="AlphaFoldDB" id="S0EV46"/>
<dbReference type="EMBL" id="HF951689">
    <property type="protein sequence ID" value="CCW35273.1"/>
    <property type="molecule type" value="Genomic_DNA"/>
</dbReference>
<dbReference type="RefSeq" id="WP_016482809.1">
    <property type="nucleotide sequence ID" value="NC_021487.1"/>
</dbReference>
<dbReference type="NCBIfam" id="TIGR00368">
    <property type="entry name" value="YifB family Mg chelatase-like AAA ATPase"/>
    <property type="match status" value="1"/>
</dbReference>
<sequence length="533" mass="57900">MLARVLSSTILGIDAHEIYVEVDVSPGMPSTTIVGLPDTAVNESKERVRTALKNSGFQFPYDKRVTINLAPADIRKTGPSFDLPIAVGLLVATGQLPADHIEGAQIVGELSLDGNVRPVSGVLPIAIGARAHGRKRFYVPKENAREAAVVADIAVYPIGSLHEMALALTMPERAAPMPYDPTLLHPDTPQFIHDFADVKGHGHVKRALEVAAAGGHNVLLIGPPGSGKTMMARRLPSILPPLSVDEALEVTKLYSVAGLLTAELALINTRPFRSPHHTVSTAALVGGGTIPRPGEVSLAHHGVLFLDELPEFARDALEVLRQPLEDGVVQISRVNASYAYPADFTLVAAMNPCPCGYFGDIFRQCTCQPSSVQKYLKRVSGPLLDRIDLHVEVPRLSEEELLTAHTGETSEAIRERVCRARRIQSQRFAQPLPQNAKPPSGEKATPPEPPTRRIYCNAQMGPRELRAYCPLRPEVKTLLRAAIQQLGLSARAYDRLLKVARTIADLCGSEEVQTAHVAEAIQYRSLDRKFWSG</sequence>
<accession>S0EV46</accession>
<dbReference type="InterPro" id="IPR027417">
    <property type="entry name" value="P-loop_NTPase"/>
</dbReference>
<dbReference type="STRING" id="454171.CP488_02638"/>
<dbReference type="Proteomes" id="UP000014227">
    <property type="component" value="Chromosome I"/>
</dbReference>
<dbReference type="eggNOG" id="COG0606">
    <property type="taxonomic scope" value="Bacteria"/>
</dbReference>
<dbReference type="InterPro" id="IPR000523">
    <property type="entry name" value="Mg_chelatse_chII-like_cat_dom"/>
</dbReference>
<dbReference type="PATRIC" id="fig|1303518.3.peg.1490"/>
<gene>
    <name evidence="4" type="ORF">CCALI_01457</name>
</gene>
<dbReference type="PANTHER" id="PTHR32039">
    <property type="entry name" value="MAGNESIUM-CHELATASE SUBUNIT CHLI"/>
    <property type="match status" value="1"/>
</dbReference>
<name>S0EV46_CHTCT</name>
<dbReference type="InterPro" id="IPR020568">
    <property type="entry name" value="Ribosomal_Su5_D2-typ_SF"/>
</dbReference>
<evidence type="ECO:0000313" key="5">
    <source>
        <dbReference type="Proteomes" id="UP000014227"/>
    </source>
</evidence>
<feature type="domain" description="AAA+ ATPase" evidence="3">
    <location>
        <begin position="214"/>
        <end position="397"/>
    </location>
</feature>
<protein>
    <submittedName>
        <fullName evidence="4">Mg chelatase-related protein</fullName>
    </submittedName>
</protein>
<keyword evidence="5" id="KW-1185">Reference proteome</keyword>
<evidence type="ECO:0000256" key="1">
    <source>
        <dbReference type="ARBA" id="ARBA00006354"/>
    </source>
</evidence>
<dbReference type="InterPro" id="IPR003593">
    <property type="entry name" value="AAA+_ATPase"/>
</dbReference>
<evidence type="ECO:0000313" key="4">
    <source>
        <dbReference type="EMBL" id="CCW35273.1"/>
    </source>
</evidence>
<dbReference type="OrthoDB" id="9813147at2"/>
<dbReference type="Pfam" id="PF13541">
    <property type="entry name" value="ChlI"/>
    <property type="match status" value="1"/>
</dbReference>
<dbReference type="InParanoid" id="S0EV46"/>
<dbReference type="Pfam" id="PF01078">
    <property type="entry name" value="Mg_chelatase"/>
    <property type="match status" value="1"/>
</dbReference>
<feature type="region of interest" description="Disordered" evidence="2">
    <location>
        <begin position="429"/>
        <end position="451"/>
    </location>
</feature>
<dbReference type="Pfam" id="PF13335">
    <property type="entry name" value="Mg_chelatase_C"/>
    <property type="match status" value="1"/>
</dbReference>
<dbReference type="KEGG" id="ccz:CCALI_01457"/>
<dbReference type="InterPro" id="IPR004482">
    <property type="entry name" value="Mg_chelat-rel"/>
</dbReference>
<evidence type="ECO:0000256" key="2">
    <source>
        <dbReference type="SAM" id="MobiDB-lite"/>
    </source>
</evidence>
<dbReference type="PANTHER" id="PTHR32039:SF7">
    <property type="entry name" value="COMPETENCE PROTEIN COMM"/>
    <property type="match status" value="1"/>
</dbReference>
<proteinExistence type="inferred from homology"/>
<dbReference type="SMART" id="SM00382">
    <property type="entry name" value="AAA"/>
    <property type="match status" value="1"/>
</dbReference>
<dbReference type="InterPro" id="IPR025158">
    <property type="entry name" value="Mg_chelat-rel_C"/>
</dbReference>
<dbReference type="SUPFAM" id="SSF52540">
    <property type="entry name" value="P-loop containing nucleoside triphosphate hydrolases"/>
    <property type="match status" value="1"/>
</dbReference>
<dbReference type="HOGENOM" id="CLU_026145_1_1_0"/>
<evidence type="ECO:0000259" key="3">
    <source>
        <dbReference type="SMART" id="SM00382"/>
    </source>
</evidence>
<comment type="similarity">
    <text evidence="1">Belongs to the Mg-chelatase subunits D/I family. ComM subfamily.</text>
</comment>
<dbReference type="SUPFAM" id="SSF54211">
    <property type="entry name" value="Ribosomal protein S5 domain 2-like"/>
    <property type="match status" value="1"/>
</dbReference>
<dbReference type="Gene3D" id="3.30.230.10">
    <property type="match status" value="1"/>
</dbReference>
<organism evidence="4 5">
    <name type="scientific">Chthonomonas calidirosea (strain DSM 23976 / ICMP 18418 / T49)</name>
    <dbReference type="NCBI Taxonomy" id="1303518"/>
    <lineage>
        <taxon>Bacteria</taxon>
        <taxon>Bacillati</taxon>
        <taxon>Armatimonadota</taxon>
        <taxon>Chthonomonadia</taxon>
        <taxon>Chthonomonadales</taxon>
        <taxon>Chthonomonadaceae</taxon>
        <taxon>Chthonomonas</taxon>
    </lineage>
</organism>
<dbReference type="Gene3D" id="3.40.50.300">
    <property type="entry name" value="P-loop containing nucleotide triphosphate hydrolases"/>
    <property type="match status" value="1"/>
</dbReference>
<reference evidence="5" key="1">
    <citation type="submission" date="2013-03" db="EMBL/GenBank/DDBJ databases">
        <title>Genome sequence of Chthonomonas calidirosea, the first sequenced genome from the Armatimonadetes phylum (formally candidate division OP10).</title>
        <authorList>
            <person name="Lee K.C.Y."/>
            <person name="Morgan X.C."/>
            <person name="Dunfield P.F."/>
            <person name="Tamas I."/>
            <person name="Houghton K.M."/>
            <person name="Vyssotski M."/>
            <person name="Ryan J.L.J."/>
            <person name="Lagutin K."/>
            <person name="McDonald I.R."/>
            <person name="Stott M.B."/>
        </authorList>
    </citation>
    <scope>NUCLEOTIDE SEQUENCE [LARGE SCALE GENOMIC DNA]</scope>
    <source>
        <strain evidence="5">DSM 23976 / ICMP 18418 / T49</strain>
    </source>
</reference>
<dbReference type="InterPro" id="IPR014721">
    <property type="entry name" value="Ribsml_uS5_D2-typ_fold_subgr"/>
</dbReference>
<dbReference type="InterPro" id="IPR045006">
    <property type="entry name" value="CHLI-like"/>
</dbReference>